<dbReference type="Gene3D" id="3.30.470.30">
    <property type="entry name" value="DNA ligase/mRNA capping enzyme"/>
    <property type="match status" value="1"/>
</dbReference>
<keyword evidence="4" id="KW-0597">Phosphoprotein</keyword>
<dbReference type="InterPro" id="IPR031916">
    <property type="entry name" value="LIG3_BRCT"/>
</dbReference>
<dbReference type="Proteomes" id="UP000694558">
    <property type="component" value="Chromosome 4"/>
</dbReference>
<dbReference type="GO" id="GO:0097681">
    <property type="term" value="P:double-strand break repair via alternative nonhomologous end joining"/>
    <property type="evidence" value="ECO:0007669"/>
    <property type="project" value="UniProtKB-ARBA"/>
</dbReference>
<keyword evidence="11" id="KW-0863">Zinc-finger</keyword>
<dbReference type="GO" id="GO:0005739">
    <property type="term" value="C:mitochondrion"/>
    <property type="evidence" value="ECO:0007669"/>
    <property type="project" value="GOC"/>
</dbReference>
<proteinExistence type="inferred from homology"/>
<dbReference type="GO" id="GO:0006273">
    <property type="term" value="P:lagging strand elongation"/>
    <property type="evidence" value="ECO:0007669"/>
    <property type="project" value="TreeGrafter"/>
</dbReference>
<keyword evidence="15 21" id="KW-0233">DNA recombination</keyword>
<dbReference type="InterPro" id="IPR050191">
    <property type="entry name" value="ATP-dep_DNA_ligase"/>
</dbReference>
<evidence type="ECO:0000256" key="20">
    <source>
        <dbReference type="ARBA" id="ARBA00065554"/>
    </source>
</evidence>
<dbReference type="GO" id="GO:0051301">
    <property type="term" value="P:cell division"/>
    <property type="evidence" value="ECO:0007669"/>
    <property type="project" value="UniProtKB-KW"/>
</dbReference>
<evidence type="ECO:0000256" key="10">
    <source>
        <dbReference type="ARBA" id="ARBA00022763"/>
    </source>
</evidence>
<dbReference type="InterPro" id="IPR016059">
    <property type="entry name" value="DNA_ligase_ATP-dep_CS"/>
</dbReference>
<dbReference type="Gene3D" id="3.30.1740.10">
    <property type="entry name" value="Zinc finger, PARP-type"/>
    <property type="match status" value="1"/>
</dbReference>
<feature type="domain" description="PARP-type" evidence="24">
    <location>
        <begin position="95"/>
        <end position="187"/>
    </location>
</feature>
<dbReference type="Pfam" id="PF16759">
    <property type="entry name" value="LIG3_BRCT"/>
    <property type="match status" value="1"/>
</dbReference>
<dbReference type="FunFam" id="3.40.50.10190:FF:000032">
    <property type="entry name" value="DNA ligase"/>
    <property type="match status" value="1"/>
</dbReference>
<dbReference type="FunFam" id="3.30.470.30:FF:000003">
    <property type="entry name" value="DNA ligase"/>
    <property type="match status" value="1"/>
</dbReference>
<dbReference type="GO" id="GO:0006310">
    <property type="term" value="P:DNA recombination"/>
    <property type="evidence" value="ECO:0007669"/>
    <property type="project" value="UniProtKB-KW"/>
</dbReference>
<evidence type="ECO:0000256" key="6">
    <source>
        <dbReference type="ARBA" id="ARBA00022618"/>
    </source>
</evidence>
<evidence type="ECO:0000313" key="27">
    <source>
        <dbReference type="Ensembl" id="ENSSMAP00000049751.1"/>
    </source>
</evidence>
<evidence type="ECO:0000256" key="5">
    <source>
        <dbReference type="ARBA" id="ARBA00022598"/>
    </source>
</evidence>
<evidence type="ECO:0000256" key="4">
    <source>
        <dbReference type="ARBA" id="ARBA00022553"/>
    </source>
</evidence>
<dbReference type="GO" id="GO:0051053">
    <property type="term" value="P:negative regulation of DNA metabolic process"/>
    <property type="evidence" value="ECO:0007669"/>
    <property type="project" value="UniProtKB-ARBA"/>
</dbReference>
<evidence type="ECO:0000256" key="18">
    <source>
        <dbReference type="ARBA" id="ARBA00023306"/>
    </source>
</evidence>
<evidence type="ECO:0000256" key="23">
    <source>
        <dbReference type="SAM" id="MobiDB-lite"/>
    </source>
</evidence>
<dbReference type="InterPro" id="IPR012310">
    <property type="entry name" value="DNA_ligase_ATP-dep_cent"/>
</dbReference>
<evidence type="ECO:0000256" key="9">
    <source>
        <dbReference type="ARBA" id="ARBA00022741"/>
    </source>
</evidence>
<dbReference type="FunFam" id="1.10.3260.10:FF:000002">
    <property type="entry name" value="DNA ligase"/>
    <property type="match status" value="1"/>
</dbReference>
<dbReference type="PROSITE" id="PS50160">
    <property type="entry name" value="DNA_LIGASE_A3"/>
    <property type="match status" value="1"/>
</dbReference>
<evidence type="ECO:0000259" key="24">
    <source>
        <dbReference type="PROSITE" id="PS50064"/>
    </source>
</evidence>
<dbReference type="SUPFAM" id="SSF50249">
    <property type="entry name" value="Nucleic acid-binding proteins"/>
    <property type="match status" value="1"/>
</dbReference>
<dbReference type="GO" id="GO:0003910">
    <property type="term" value="F:DNA ligase (ATP) activity"/>
    <property type="evidence" value="ECO:0007669"/>
    <property type="project" value="UniProtKB-EC"/>
</dbReference>
<keyword evidence="12" id="KW-0862">Zinc</keyword>
<dbReference type="CDD" id="cd07967">
    <property type="entry name" value="OBF_DNA_ligase_III"/>
    <property type="match status" value="1"/>
</dbReference>
<reference evidence="27" key="2">
    <citation type="submission" date="2025-08" db="UniProtKB">
        <authorList>
            <consortium name="Ensembl"/>
        </authorList>
    </citation>
    <scope>IDENTIFICATION</scope>
</reference>
<keyword evidence="8" id="KW-0479">Metal-binding</keyword>
<dbReference type="CDD" id="cd07902">
    <property type="entry name" value="Adenylation_DNA_ligase_III"/>
    <property type="match status" value="1"/>
</dbReference>
<comment type="subunit">
    <text evidence="20">Isoform 3 interacts (via BRCT domain) with the nuclear DNA-repair protein XRCC1. Interacts with POLG. Interacts with POLB.</text>
</comment>
<dbReference type="GO" id="GO:0008270">
    <property type="term" value="F:zinc ion binding"/>
    <property type="evidence" value="ECO:0007669"/>
    <property type="project" value="UniProtKB-KW"/>
</dbReference>
<evidence type="ECO:0000256" key="17">
    <source>
        <dbReference type="ARBA" id="ARBA00023242"/>
    </source>
</evidence>
<dbReference type="NCBIfam" id="TIGR00574">
    <property type="entry name" value="dnl1"/>
    <property type="match status" value="1"/>
</dbReference>
<dbReference type="GO" id="GO:0043504">
    <property type="term" value="P:mitochondrial DNA repair"/>
    <property type="evidence" value="ECO:0007669"/>
    <property type="project" value="UniProtKB-ARBA"/>
</dbReference>
<evidence type="ECO:0000259" key="26">
    <source>
        <dbReference type="PROSITE" id="PS50172"/>
    </source>
</evidence>
<dbReference type="InterPro" id="IPR000977">
    <property type="entry name" value="DNA_ligase_ATP-dep"/>
</dbReference>
<evidence type="ECO:0000256" key="7">
    <source>
        <dbReference type="ARBA" id="ARBA00022705"/>
    </source>
</evidence>
<dbReference type="EC" id="6.5.1.1" evidence="21"/>
<dbReference type="Ensembl" id="ENSSMAT00000083596.1">
    <property type="protein sequence ID" value="ENSSMAP00000049751.1"/>
    <property type="gene ID" value="ENSSMAG00000014823.2"/>
</dbReference>
<sequence>MQTHLISLAPQTVCAGLRSLQTLIRRQKVSKVWRSHSVSSRFERQPPPVCLFNFPRGICHFSSVSPKHDLPRHHRPRLHFHQRFSSEPDMAEQRFIVEYAKRGTAGCKKCKDKIQKSVVRIGKVVPNPFSESAGEMKEWYHVKCIFEKLERARATTKKIEDITDLEGWEELQDEDKELVNKHVSGTTDTVVHYTSKVISEAATGSQGSPLSAQLCDPQHKDCLLREFRKLCATVAEHNSYNVKTQIIEKYIKKGTGGDKFHGDLYLTVKLLLPGVVKSVYNLNDKQIVKLFSRIFRCNQDDMVRDLEQGDVSETVRMFFDESKSFPPAAKSLLTIQEVDASLTRLAQLTKEDEQQTELEEVAKKCTSNDLKCIIRLIKHDLKMNSGAKHVLDAVDPNAYDAFKASRNLGDVIERVLRNQQDASNGSGPRKLLTVEASLMTPVQPMLAEACKSVEYAMKKCPNGMYSEIKYDGERVQVHKSGDVFSYFSRSLKPVLPHKVAHFKEYIPQAFPGGHSIILDAEVLLIDTNTSKPLPFGTLGVHKKAAFQDAKVCLFVFDCIYFNGVSLMERPLSERRKFLHDNMVEVPNRILFSEMKHVTRAGDLADMITRVIREGLEGLVLKDVKGSYEPGKRHWLKVKKDYLNEGAMADTADLVVLGAFYGKGSNGGIMSSFLMGCYDPDSRKWCTVTKCSGGYDDATLARLQKELDVIKISKEPSKIPGWLKIIKNYYPDFIIRDPERAPVWEITGAEFSKSEMHTADGISIRFPRMTRIRDDKDWKSATNLHQLKELFRISKENCDFTVTAGPSDDKGSSGGDSGGNSPPVTSSSSSSSRGGSGAAPAKRPSKNRTQHEGRRTTLMDIFSGVKLFLPVSVQDSDKLRRYFVAYDGDLVEDYEAAGATHTLAEPEENSQARRVSPSWIWECIRKRGFALFFFLNPCDTLGLIKCLNVLNL</sequence>
<name>A0A8D3CR43_SCOMX</name>
<evidence type="ECO:0000313" key="28">
    <source>
        <dbReference type="Proteomes" id="UP000694558"/>
    </source>
</evidence>
<evidence type="ECO:0000256" key="8">
    <source>
        <dbReference type="ARBA" id="ARBA00022723"/>
    </source>
</evidence>
<dbReference type="GO" id="GO:0031981">
    <property type="term" value="C:nuclear lumen"/>
    <property type="evidence" value="ECO:0007669"/>
    <property type="project" value="UniProtKB-ARBA"/>
</dbReference>
<dbReference type="InterPro" id="IPR012309">
    <property type="entry name" value="DNA_ligase_ATP-dep_C"/>
</dbReference>
<dbReference type="Pfam" id="PF04679">
    <property type="entry name" value="DNA_ligase_A_C"/>
    <property type="match status" value="1"/>
</dbReference>
<dbReference type="GeneTree" id="ENSGT00940000156492"/>
<evidence type="ECO:0000256" key="19">
    <source>
        <dbReference type="ARBA" id="ARBA00034003"/>
    </source>
</evidence>
<evidence type="ECO:0000256" key="16">
    <source>
        <dbReference type="ARBA" id="ARBA00023204"/>
    </source>
</evidence>
<evidence type="ECO:0000256" key="22">
    <source>
        <dbReference type="RuleBase" id="RU004196"/>
    </source>
</evidence>
<dbReference type="GO" id="GO:0071897">
    <property type="term" value="P:DNA biosynthetic process"/>
    <property type="evidence" value="ECO:0007669"/>
    <property type="project" value="InterPro"/>
</dbReference>
<keyword evidence="17" id="KW-0539">Nucleus</keyword>
<dbReference type="PROSITE" id="PS00697">
    <property type="entry name" value="DNA_LIGASE_A1"/>
    <property type="match status" value="1"/>
</dbReference>
<dbReference type="Gene3D" id="3.30.1490.70">
    <property type="match status" value="1"/>
</dbReference>
<dbReference type="Pfam" id="PF04675">
    <property type="entry name" value="DNA_ligase_A_N"/>
    <property type="match status" value="1"/>
</dbReference>
<comment type="catalytic activity">
    <reaction evidence="19 21">
        <text>ATP + (deoxyribonucleotide)n-3'-hydroxyl + 5'-phospho-(deoxyribonucleotide)m = (deoxyribonucleotide)n+m + AMP + diphosphate.</text>
        <dbReference type="EC" id="6.5.1.1"/>
    </reaction>
</comment>
<evidence type="ECO:0000256" key="12">
    <source>
        <dbReference type="ARBA" id="ARBA00022833"/>
    </source>
</evidence>
<keyword evidence="9 21" id="KW-0547">Nucleotide-binding</keyword>
<dbReference type="Gene3D" id="2.40.50.140">
    <property type="entry name" value="Nucleic acid-binding proteins"/>
    <property type="match status" value="1"/>
</dbReference>
<dbReference type="SUPFAM" id="SSF117018">
    <property type="entry name" value="ATP-dependent DNA ligase DNA-binding domain"/>
    <property type="match status" value="1"/>
</dbReference>
<evidence type="ECO:0000256" key="21">
    <source>
        <dbReference type="RuleBase" id="RU000617"/>
    </source>
</evidence>
<accession>A0A8D3CR43</accession>
<dbReference type="PANTHER" id="PTHR45674">
    <property type="entry name" value="DNA LIGASE 1/3 FAMILY MEMBER"/>
    <property type="match status" value="1"/>
</dbReference>
<keyword evidence="7" id="KW-0235">DNA replication</keyword>
<dbReference type="Pfam" id="PF01068">
    <property type="entry name" value="DNA_ligase_A_M"/>
    <property type="match status" value="1"/>
</dbReference>
<dbReference type="InterPro" id="IPR036957">
    <property type="entry name" value="Znf_PARP_sf"/>
</dbReference>
<evidence type="ECO:0000256" key="11">
    <source>
        <dbReference type="ARBA" id="ARBA00022771"/>
    </source>
</evidence>
<dbReference type="InterPro" id="IPR036599">
    <property type="entry name" value="DNA_ligase_N_sf"/>
</dbReference>
<dbReference type="PROSITE" id="PS00333">
    <property type="entry name" value="DNA_LIGASE_A2"/>
    <property type="match status" value="1"/>
</dbReference>
<dbReference type="Gene3D" id="3.40.50.10190">
    <property type="entry name" value="BRCT domain"/>
    <property type="match status" value="1"/>
</dbReference>
<feature type="domain" description="ATP-dependent DNA ligase family profile" evidence="25">
    <location>
        <begin position="544"/>
        <end position="678"/>
    </location>
</feature>
<dbReference type="Gene3D" id="1.10.3260.10">
    <property type="entry name" value="DNA ligase, ATP-dependent, N-terminal domain"/>
    <property type="match status" value="1"/>
</dbReference>
<dbReference type="PROSITE" id="PS50172">
    <property type="entry name" value="BRCT"/>
    <property type="match status" value="1"/>
</dbReference>
<comment type="cofactor">
    <cofactor evidence="1">
        <name>Mg(2+)</name>
        <dbReference type="ChEBI" id="CHEBI:18420"/>
    </cofactor>
</comment>
<dbReference type="SMART" id="SM01336">
    <property type="entry name" value="zf-PARP"/>
    <property type="match status" value="1"/>
</dbReference>
<dbReference type="FunFam" id="2.40.50.140:FF:000085">
    <property type="entry name" value="DNA ligase"/>
    <property type="match status" value="1"/>
</dbReference>
<evidence type="ECO:0000256" key="1">
    <source>
        <dbReference type="ARBA" id="ARBA00001946"/>
    </source>
</evidence>
<dbReference type="InterPro" id="IPR001510">
    <property type="entry name" value="Znf_PARP"/>
</dbReference>
<evidence type="ECO:0000256" key="15">
    <source>
        <dbReference type="ARBA" id="ARBA00023172"/>
    </source>
</evidence>
<dbReference type="InterPro" id="IPR001357">
    <property type="entry name" value="BRCT_dom"/>
</dbReference>
<organism evidence="27 28">
    <name type="scientific">Scophthalmus maximus</name>
    <name type="common">Turbot</name>
    <name type="synonym">Psetta maxima</name>
    <dbReference type="NCBI Taxonomy" id="52904"/>
    <lineage>
        <taxon>Eukaryota</taxon>
        <taxon>Metazoa</taxon>
        <taxon>Chordata</taxon>
        <taxon>Craniata</taxon>
        <taxon>Vertebrata</taxon>
        <taxon>Euteleostomi</taxon>
        <taxon>Actinopterygii</taxon>
        <taxon>Neopterygii</taxon>
        <taxon>Teleostei</taxon>
        <taxon>Neoteleostei</taxon>
        <taxon>Acanthomorphata</taxon>
        <taxon>Carangaria</taxon>
        <taxon>Pleuronectiformes</taxon>
        <taxon>Pleuronectoidei</taxon>
        <taxon>Scophthalmidae</taxon>
        <taxon>Scophthalmus</taxon>
    </lineage>
</organism>
<comment type="subcellular location">
    <subcellularLocation>
        <location evidence="2">Nucleus</location>
    </subcellularLocation>
</comment>
<dbReference type="InterPro" id="IPR012340">
    <property type="entry name" value="NA-bd_OB-fold"/>
</dbReference>
<dbReference type="PANTHER" id="PTHR45674:SF9">
    <property type="entry name" value="DNA LIGASE 3"/>
    <property type="match status" value="1"/>
</dbReference>
<dbReference type="GO" id="GO:0003677">
    <property type="term" value="F:DNA binding"/>
    <property type="evidence" value="ECO:0007669"/>
    <property type="project" value="InterPro"/>
</dbReference>
<keyword evidence="13 21" id="KW-0067">ATP-binding</keyword>
<keyword evidence="14" id="KW-0460">Magnesium</keyword>
<evidence type="ECO:0000259" key="25">
    <source>
        <dbReference type="PROSITE" id="PS50160"/>
    </source>
</evidence>
<gene>
    <name evidence="27" type="primary">lig3</name>
</gene>
<dbReference type="PROSITE" id="PS50064">
    <property type="entry name" value="ZF_PARP_2"/>
    <property type="match status" value="1"/>
</dbReference>
<evidence type="ECO:0000256" key="2">
    <source>
        <dbReference type="ARBA" id="ARBA00004123"/>
    </source>
</evidence>
<dbReference type="GO" id="GO:0070421">
    <property type="term" value="C:DNA ligase III-XRCC1 complex"/>
    <property type="evidence" value="ECO:0007669"/>
    <property type="project" value="TreeGrafter"/>
</dbReference>
<reference evidence="27" key="1">
    <citation type="submission" date="2023-05" db="EMBL/GenBank/DDBJ databases">
        <title>High-quality long-read genome of Scophthalmus maximus.</title>
        <authorList>
            <person name="Lien S."/>
            <person name="Martinez P."/>
        </authorList>
    </citation>
    <scope>NUCLEOTIDE SEQUENCE [LARGE SCALE GENOMIC DNA]</scope>
</reference>
<keyword evidence="6" id="KW-0132">Cell division</keyword>
<feature type="domain" description="BRCT" evidence="26">
    <location>
        <begin position="856"/>
        <end position="926"/>
    </location>
</feature>
<dbReference type="SUPFAM" id="SSF52113">
    <property type="entry name" value="BRCT domain"/>
    <property type="match status" value="1"/>
</dbReference>
<dbReference type="AlphaFoldDB" id="A0A8D3CR43"/>
<keyword evidence="16 21" id="KW-0234">DNA repair</keyword>
<dbReference type="SUPFAM" id="SSF56091">
    <property type="entry name" value="DNA ligase/mRNA capping enzyme, catalytic domain"/>
    <property type="match status" value="1"/>
</dbReference>
<keyword evidence="10 21" id="KW-0227">DNA damage</keyword>
<evidence type="ECO:0000256" key="13">
    <source>
        <dbReference type="ARBA" id="ARBA00022840"/>
    </source>
</evidence>
<evidence type="ECO:0000256" key="14">
    <source>
        <dbReference type="ARBA" id="ARBA00022842"/>
    </source>
</evidence>
<dbReference type="SUPFAM" id="SSF57716">
    <property type="entry name" value="Glucocorticoid receptor-like (DNA-binding domain)"/>
    <property type="match status" value="1"/>
</dbReference>
<dbReference type="FunFam" id="3.30.1740.10:FF:000001">
    <property type="entry name" value="DNA ligase"/>
    <property type="match status" value="1"/>
</dbReference>
<dbReference type="InterPro" id="IPR036420">
    <property type="entry name" value="BRCT_dom_sf"/>
</dbReference>
<dbReference type="InterPro" id="IPR012308">
    <property type="entry name" value="DNA_ligase_ATP-dep_N"/>
</dbReference>
<keyword evidence="18" id="KW-0131">Cell cycle</keyword>
<feature type="compositionally biased region" description="Low complexity" evidence="23">
    <location>
        <begin position="818"/>
        <end position="841"/>
    </location>
</feature>
<comment type="similarity">
    <text evidence="3 22">Belongs to the ATP-dependent DNA ligase family.</text>
</comment>
<keyword evidence="5 21" id="KW-0436">Ligase</keyword>
<dbReference type="Pfam" id="PF00645">
    <property type="entry name" value="zf-PARP"/>
    <property type="match status" value="1"/>
</dbReference>
<dbReference type="CDD" id="cd18431">
    <property type="entry name" value="BRCT_DNA_ligase_III"/>
    <property type="match status" value="1"/>
</dbReference>
<feature type="region of interest" description="Disordered" evidence="23">
    <location>
        <begin position="801"/>
        <end position="854"/>
    </location>
</feature>
<dbReference type="GO" id="GO:0005524">
    <property type="term" value="F:ATP binding"/>
    <property type="evidence" value="ECO:0007669"/>
    <property type="project" value="UniProtKB-KW"/>
</dbReference>
<protein>
    <recommendedName>
        <fullName evidence="21">DNA ligase</fullName>
        <ecNumber evidence="21">6.5.1.1</ecNumber>
    </recommendedName>
</protein>
<evidence type="ECO:0000256" key="3">
    <source>
        <dbReference type="ARBA" id="ARBA00007572"/>
    </source>
</evidence>
<dbReference type="PROSITE" id="PS00347">
    <property type="entry name" value="ZF_PARP_1"/>
    <property type="match status" value="1"/>
</dbReference>